<dbReference type="Pfam" id="PF05032">
    <property type="entry name" value="Spo12"/>
    <property type="match status" value="1"/>
</dbReference>
<evidence type="ECO:0008006" key="4">
    <source>
        <dbReference type="Google" id="ProtNLM"/>
    </source>
</evidence>
<name>A0A3M2S5Q7_9HYPO</name>
<evidence type="ECO:0000313" key="2">
    <source>
        <dbReference type="EMBL" id="RMJ12878.1"/>
    </source>
</evidence>
<protein>
    <recommendedName>
        <fullName evidence="4">Spo12-like protein</fullName>
    </recommendedName>
</protein>
<gene>
    <name evidence="2" type="ORF">CDV36_007485</name>
</gene>
<proteinExistence type="predicted"/>
<dbReference type="InterPro" id="IPR007727">
    <property type="entry name" value="Spo12"/>
</dbReference>
<dbReference type="AlphaFoldDB" id="A0A3M2S5Q7"/>
<dbReference type="STRING" id="2010991.A0A3M2S5Q7"/>
<evidence type="ECO:0000313" key="3">
    <source>
        <dbReference type="Proteomes" id="UP000277212"/>
    </source>
</evidence>
<evidence type="ECO:0000256" key="1">
    <source>
        <dbReference type="SAM" id="MobiDB-lite"/>
    </source>
</evidence>
<accession>A0A3M2S5Q7</accession>
<comment type="caution">
    <text evidence="2">The sequence shown here is derived from an EMBL/GenBank/DDBJ whole genome shotgun (WGS) entry which is preliminary data.</text>
</comment>
<dbReference type="OrthoDB" id="5578329at2759"/>
<dbReference type="Proteomes" id="UP000277212">
    <property type="component" value="Unassembled WGS sequence"/>
</dbReference>
<organism evidence="2 3">
    <name type="scientific">Fusarium kuroshium</name>
    <dbReference type="NCBI Taxonomy" id="2010991"/>
    <lineage>
        <taxon>Eukaryota</taxon>
        <taxon>Fungi</taxon>
        <taxon>Dikarya</taxon>
        <taxon>Ascomycota</taxon>
        <taxon>Pezizomycotina</taxon>
        <taxon>Sordariomycetes</taxon>
        <taxon>Hypocreomycetidae</taxon>
        <taxon>Hypocreales</taxon>
        <taxon>Nectriaceae</taxon>
        <taxon>Fusarium</taxon>
        <taxon>Fusarium solani species complex</taxon>
    </lineage>
</organism>
<dbReference type="EMBL" id="NKUJ01000123">
    <property type="protein sequence ID" value="RMJ12878.1"/>
    <property type="molecule type" value="Genomic_DNA"/>
</dbReference>
<sequence length="106" mass="11548">MSTKVLADKDVNAAMTEQQVPVKEVKSMEYHRQMLQSKMAQEESTTQYVSPSDNIMSPCTAKINALRNKHASKAKPKSLFAQASAKKLKGDNPLGAKPAPTKAFGL</sequence>
<keyword evidence="3" id="KW-1185">Reference proteome</keyword>
<feature type="region of interest" description="Disordered" evidence="1">
    <location>
        <begin position="70"/>
        <end position="106"/>
    </location>
</feature>
<reference evidence="2 3" key="1">
    <citation type="submission" date="2017-06" db="EMBL/GenBank/DDBJ databases">
        <title>Comparative genomic analysis of Ambrosia Fusariam Clade fungi.</title>
        <authorList>
            <person name="Stajich J.E."/>
            <person name="Carrillo J."/>
            <person name="Kijimoto T."/>
            <person name="Eskalen A."/>
            <person name="O'Donnell K."/>
            <person name="Kasson M."/>
        </authorList>
    </citation>
    <scope>NUCLEOTIDE SEQUENCE [LARGE SCALE GENOMIC DNA]</scope>
    <source>
        <strain evidence="2">UCR3666</strain>
    </source>
</reference>